<dbReference type="EMBL" id="RCMV01000342">
    <property type="protein sequence ID" value="KAG3218796.1"/>
    <property type="molecule type" value="Genomic_DNA"/>
</dbReference>
<dbReference type="EMBL" id="RCMG01000162">
    <property type="protein sequence ID" value="KAG2861179.1"/>
    <property type="molecule type" value="Genomic_DNA"/>
</dbReference>
<dbReference type="EMBL" id="RCMI01000139">
    <property type="protein sequence ID" value="KAG2930896.1"/>
    <property type="molecule type" value="Genomic_DNA"/>
</dbReference>
<evidence type="ECO:0000313" key="2">
    <source>
        <dbReference type="EMBL" id="KAG2930896.1"/>
    </source>
</evidence>
<dbReference type="Proteomes" id="UP000736787">
    <property type="component" value="Unassembled WGS sequence"/>
</dbReference>
<reference evidence="3" key="1">
    <citation type="submission" date="2018-10" db="EMBL/GenBank/DDBJ databases">
        <title>Effector identification in a new, highly contiguous assembly of the strawberry crown rot pathogen Phytophthora cactorum.</title>
        <authorList>
            <person name="Armitage A.D."/>
            <person name="Nellist C.F."/>
            <person name="Bates H."/>
            <person name="Vickerstaff R.J."/>
            <person name="Harrison R.J."/>
        </authorList>
    </citation>
    <scope>NUCLEOTIDE SEQUENCE</scope>
    <source>
        <strain evidence="1">15-7</strain>
        <strain evidence="2">4032</strain>
        <strain evidence="3">4040</strain>
        <strain evidence="4">P415</strain>
        <strain evidence="5">P421</strain>
    </source>
</reference>
<dbReference type="Proteomes" id="UP000760860">
    <property type="component" value="Unassembled WGS sequence"/>
</dbReference>
<proteinExistence type="predicted"/>
<evidence type="ECO:0000313" key="6">
    <source>
        <dbReference type="Proteomes" id="UP000736787"/>
    </source>
</evidence>
<dbReference type="VEuPathDB" id="FungiDB:PC110_g726"/>
<dbReference type="Proteomes" id="UP000774804">
    <property type="component" value="Unassembled WGS sequence"/>
</dbReference>
<dbReference type="AlphaFoldDB" id="A0A8T1E1M6"/>
<evidence type="ECO:0000313" key="3">
    <source>
        <dbReference type="EMBL" id="KAG2946802.1"/>
    </source>
</evidence>
<accession>A0A8T1E1M6</accession>
<sequence>MASAGVTVVSSAFLRLGCSSDHALFAPTYTRSNKKRNAKLLRCFPHCCPRHVPRSYCGCSLHLLITFESEEATAMADENSDLFVCARFESTTTTATAGAGDVATAMSPGGTVALPASVITPSVVTTTESDWIRAEKVSSAHQHQAPENTILYVLNNCSRPMWYYSYESGSTQAQRQMKHVLAAYVFVLHPGPSNTSYETNDELTSNGVRLASVVARQESPSFTMVSYRRQNDKSHRGRVVTSPVSEEKAHAFKIEDDQSQPSKFRPPLPPQDHVCQRNYALSRDNFKINHSQIRPIQLVNHSISAAPYAKVR</sequence>
<dbReference type="Proteomes" id="UP000697107">
    <property type="component" value="Unassembled WGS sequence"/>
</dbReference>
<protein>
    <submittedName>
        <fullName evidence="3">Uncharacterized protein</fullName>
    </submittedName>
</protein>
<dbReference type="EMBL" id="RCML01000145">
    <property type="protein sequence ID" value="KAG2988810.1"/>
    <property type="molecule type" value="Genomic_DNA"/>
</dbReference>
<gene>
    <name evidence="1" type="ORF">PC113_g7409</name>
    <name evidence="2" type="ORF">PC115_g6304</name>
    <name evidence="3" type="ORF">PC117_g7339</name>
    <name evidence="4" type="ORF">PC118_g6492</name>
    <name evidence="5" type="ORF">PC129_g10406</name>
</gene>
<dbReference type="Proteomes" id="UP000735874">
    <property type="component" value="Unassembled WGS sequence"/>
</dbReference>
<dbReference type="EMBL" id="RCMK01000149">
    <property type="protein sequence ID" value="KAG2946802.1"/>
    <property type="molecule type" value="Genomic_DNA"/>
</dbReference>
<evidence type="ECO:0000313" key="1">
    <source>
        <dbReference type="EMBL" id="KAG2861179.1"/>
    </source>
</evidence>
<evidence type="ECO:0000313" key="4">
    <source>
        <dbReference type="EMBL" id="KAG2988810.1"/>
    </source>
</evidence>
<organism evidence="3 6">
    <name type="scientific">Phytophthora cactorum</name>
    <dbReference type="NCBI Taxonomy" id="29920"/>
    <lineage>
        <taxon>Eukaryota</taxon>
        <taxon>Sar</taxon>
        <taxon>Stramenopiles</taxon>
        <taxon>Oomycota</taxon>
        <taxon>Peronosporomycetes</taxon>
        <taxon>Peronosporales</taxon>
        <taxon>Peronosporaceae</taxon>
        <taxon>Phytophthora</taxon>
    </lineage>
</organism>
<evidence type="ECO:0000313" key="5">
    <source>
        <dbReference type="EMBL" id="KAG3218796.1"/>
    </source>
</evidence>
<comment type="caution">
    <text evidence="3">The sequence shown here is derived from an EMBL/GenBank/DDBJ whole genome shotgun (WGS) entry which is preliminary data.</text>
</comment>
<name>A0A8T1E1M6_9STRA</name>